<evidence type="ECO:0000313" key="13">
    <source>
        <dbReference type="EMBL" id="GAA4500824.1"/>
    </source>
</evidence>
<keyword evidence="1 10" id="KW-1003">Cell membrane</keyword>
<comment type="pathway">
    <text evidence="10">Cell wall biogenesis; peptidoglycan biosynthesis.</text>
</comment>
<comment type="similarity">
    <text evidence="10">Belongs to the glycosyltransferase 28 family. MurG subfamily.</text>
</comment>
<organism evidence="13 14">
    <name type="scientific">Actinoallomurus oryzae</name>
    <dbReference type="NCBI Taxonomy" id="502180"/>
    <lineage>
        <taxon>Bacteria</taxon>
        <taxon>Bacillati</taxon>
        <taxon>Actinomycetota</taxon>
        <taxon>Actinomycetes</taxon>
        <taxon>Streptosporangiales</taxon>
        <taxon>Thermomonosporaceae</taxon>
        <taxon>Actinoallomurus</taxon>
    </lineage>
</organism>
<comment type="function">
    <text evidence="10">Cell wall formation. Catalyzes the transfer of a GlcNAc subunit on undecaprenyl-pyrophosphoryl-MurNAc-pentapeptide (lipid intermediate I) to form undecaprenyl-pyrophosphoryl-MurNAc-(pentapeptide)GlcNAc (lipid intermediate II).</text>
</comment>
<dbReference type="InterPro" id="IPR006009">
    <property type="entry name" value="GlcNAc_MurG"/>
</dbReference>
<keyword evidence="6 10" id="KW-0573">Peptidoglycan synthesis</keyword>
<dbReference type="CDD" id="cd03785">
    <property type="entry name" value="GT28_MurG"/>
    <property type="match status" value="1"/>
</dbReference>
<dbReference type="Gene3D" id="3.40.50.2000">
    <property type="entry name" value="Glycogen Phosphorylase B"/>
    <property type="match status" value="2"/>
</dbReference>
<keyword evidence="7 10" id="KW-0472">Membrane</keyword>
<comment type="caution">
    <text evidence="10">Lacks conserved residue(s) required for the propagation of feature annotation.</text>
</comment>
<feature type="binding site" evidence="10">
    <location>
        <position position="195"/>
    </location>
    <ligand>
        <name>UDP-N-acetyl-alpha-D-glucosamine</name>
        <dbReference type="ChEBI" id="CHEBI:57705"/>
    </ligand>
</feature>
<evidence type="ECO:0000256" key="7">
    <source>
        <dbReference type="ARBA" id="ARBA00023136"/>
    </source>
</evidence>
<evidence type="ECO:0000256" key="1">
    <source>
        <dbReference type="ARBA" id="ARBA00022475"/>
    </source>
</evidence>
<dbReference type="RefSeq" id="WP_345467845.1">
    <property type="nucleotide sequence ID" value="NZ_BAABHF010000025.1"/>
</dbReference>
<evidence type="ECO:0000256" key="2">
    <source>
        <dbReference type="ARBA" id="ARBA00022618"/>
    </source>
</evidence>
<keyword evidence="5 10" id="KW-0133">Cell shape</keyword>
<proteinExistence type="inferred from homology"/>
<sequence>MRVVLAGGGTAGHIEPGLALADALRREDPGVQVTCLGTERGLETRLVPQRGYELALIPPVPLPRTLTPRLLTVPGRLAGAINTAAAVLDRVQADVLVGFGGYVATPGYLAARRRKVPIIVHEANPRPGLANRLGARFTEHVAVAAPDTPLPHAEVVGIPLRREIATLDRLAMGDKARAHFGLRSDLPTLLVFGGSQGARSLNRALTAAVDSLRAAGIQILHIVGPKNASEPEVTPDDPAYIMLPYCDRMDLAYAAADFAMCRAGAMTCAEMTAVGLPAAYVPLPIGNGEQRLNAEPIVAGHGGLLVEDAELSADWIRANVLPVLSDAERVAQMSEAAARMGRRDADVALAAMVARVVAAGRMNPGA</sequence>
<dbReference type="EMBL" id="BAABHF010000025">
    <property type="protein sequence ID" value="GAA4500824.1"/>
    <property type="molecule type" value="Genomic_DNA"/>
</dbReference>
<evidence type="ECO:0000259" key="11">
    <source>
        <dbReference type="Pfam" id="PF03033"/>
    </source>
</evidence>
<feature type="domain" description="Glycosyltransferase family 28 N-terminal" evidence="11">
    <location>
        <begin position="3"/>
        <end position="142"/>
    </location>
</feature>
<evidence type="ECO:0000256" key="6">
    <source>
        <dbReference type="ARBA" id="ARBA00022984"/>
    </source>
</evidence>
<keyword evidence="4 10" id="KW-0808">Transferase</keyword>
<dbReference type="Proteomes" id="UP001500503">
    <property type="component" value="Unassembled WGS sequence"/>
</dbReference>
<protein>
    <recommendedName>
        <fullName evidence="10">UDP-N-acetylglucosamine--N-acetylmuramyl-(pentapeptide) pyrophosphoryl-undecaprenol N-acetylglucosamine transferase</fullName>
        <ecNumber evidence="10">2.4.1.227</ecNumber>
    </recommendedName>
    <alternativeName>
        <fullName evidence="10">Undecaprenyl-PP-MurNAc-pentapeptide-UDPGlcNAc GlcNAc transferase</fullName>
    </alternativeName>
</protein>
<evidence type="ECO:0000256" key="5">
    <source>
        <dbReference type="ARBA" id="ARBA00022960"/>
    </source>
</evidence>
<comment type="caution">
    <text evidence="13">The sequence shown here is derived from an EMBL/GenBank/DDBJ whole genome shotgun (WGS) entry which is preliminary data.</text>
</comment>
<evidence type="ECO:0000256" key="4">
    <source>
        <dbReference type="ARBA" id="ARBA00022679"/>
    </source>
</evidence>
<evidence type="ECO:0000256" key="8">
    <source>
        <dbReference type="ARBA" id="ARBA00023306"/>
    </source>
</evidence>
<name>A0ABP8QBY0_9ACTN</name>
<feature type="binding site" evidence="10">
    <location>
        <position position="290"/>
    </location>
    <ligand>
        <name>UDP-N-acetyl-alpha-D-glucosamine</name>
        <dbReference type="ChEBI" id="CHEBI:57705"/>
    </ligand>
</feature>
<dbReference type="Pfam" id="PF04101">
    <property type="entry name" value="Glyco_tran_28_C"/>
    <property type="match status" value="1"/>
</dbReference>
<feature type="binding site" evidence="10">
    <location>
        <position position="124"/>
    </location>
    <ligand>
        <name>UDP-N-acetyl-alpha-D-glucosamine</name>
        <dbReference type="ChEBI" id="CHEBI:57705"/>
    </ligand>
</feature>
<comment type="catalytic activity">
    <reaction evidence="10">
        <text>di-trans,octa-cis-undecaprenyl diphospho-N-acetyl-alpha-D-muramoyl-L-alanyl-D-glutamyl-meso-2,6-diaminopimeloyl-D-alanyl-D-alanine + UDP-N-acetyl-alpha-D-glucosamine = di-trans,octa-cis-undecaprenyl diphospho-[N-acetyl-alpha-D-glucosaminyl-(1-&gt;4)]-N-acetyl-alpha-D-muramoyl-L-alanyl-D-glutamyl-meso-2,6-diaminopimeloyl-D-alanyl-D-alanine + UDP + H(+)</text>
        <dbReference type="Rhea" id="RHEA:31227"/>
        <dbReference type="ChEBI" id="CHEBI:15378"/>
        <dbReference type="ChEBI" id="CHEBI:57705"/>
        <dbReference type="ChEBI" id="CHEBI:58223"/>
        <dbReference type="ChEBI" id="CHEBI:61387"/>
        <dbReference type="ChEBI" id="CHEBI:61388"/>
        <dbReference type="EC" id="2.4.1.227"/>
    </reaction>
</comment>
<dbReference type="PANTHER" id="PTHR21015">
    <property type="entry name" value="UDP-N-ACETYLGLUCOSAMINE--N-ACETYLMURAMYL-(PENTAPEPTIDE) PYROPHOSPHORYL-UNDECAPRENOL N-ACETYLGLUCOSAMINE TRANSFERASE 1"/>
    <property type="match status" value="1"/>
</dbReference>
<dbReference type="Pfam" id="PF03033">
    <property type="entry name" value="Glyco_transf_28"/>
    <property type="match status" value="1"/>
</dbReference>
<dbReference type="NCBIfam" id="TIGR01133">
    <property type="entry name" value="murG"/>
    <property type="match status" value="1"/>
</dbReference>
<evidence type="ECO:0000256" key="10">
    <source>
        <dbReference type="HAMAP-Rule" id="MF_00033"/>
    </source>
</evidence>
<dbReference type="InterPro" id="IPR007235">
    <property type="entry name" value="Glyco_trans_28_C"/>
</dbReference>
<feature type="binding site" evidence="10">
    <location>
        <position position="161"/>
    </location>
    <ligand>
        <name>UDP-N-acetyl-alpha-D-glucosamine</name>
        <dbReference type="ChEBI" id="CHEBI:57705"/>
    </ligand>
</feature>
<feature type="binding site" evidence="10">
    <location>
        <begin position="10"/>
        <end position="12"/>
    </location>
    <ligand>
        <name>UDP-N-acetyl-alpha-D-glucosamine</name>
        <dbReference type="ChEBI" id="CHEBI:57705"/>
    </ligand>
</feature>
<evidence type="ECO:0000256" key="3">
    <source>
        <dbReference type="ARBA" id="ARBA00022676"/>
    </source>
</evidence>
<reference evidence="14" key="1">
    <citation type="journal article" date="2019" name="Int. J. Syst. Evol. Microbiol.">
        <title>The Global Catalogue of Microorganisms (GCM) 10K type strain sequencing project: providing services to taxonomists for standard genome sequencing and annotation.</title>
        <authorList>
            <consortium name="The Broad Institute Genomics Platform"/>
            <consortium name="The Broad Institute Genome Sequencing Center for Infectious Disease"/>
            <person name="Wu L."/>
            <person name="Ma J."/>
        </authorList>
    </citation>
    <scope>NUCLEOTIDE SEQUENCE [LARGE SCALE GENOMIC DNA]</scope>
    <source>
        <strain evidence="14">JCM 17933</strain>
    </source>
</reference>
<accession>A0ABP8QBY0</accession>
<keyword evidence="2 10" id="KW-0132">Cell division</keyword>
<comment type="subcellular location">
    <subcellularLocation>
        <location evidence="10">Cell membrane</location>
        <topology evidence="10">Peripheral membrane protein</topology>
        <orientation evidence="10">Cytoplasmic side</orientation>
    </subcellularLocation>
</comment>
<keyword evidence="8 10" id="KW-0131">Cell cycle</keyword>
<keyword evidence="14" id="KW-1185">Reference proteome</keyword>
<feature type="domain" description="Glycosyl transferase family 28 C-terminal" evidence="12">
    <location>
        <begin position="188"/>
        <end position="345"/>
    </location>
</feature>
<dbReference type="HAMAP" id="MF_00033">
    <property type="entry name" value="MurG"/>
    <property type="match status" value="1"/>
</dbReference>
<evidence type="ECO:0000313" key="14">
    <source>
        <dbReference type="Proteomes" id="UP001500503"/>
    </source>
</evidence>
<keyword evidence="3 10" id="KW-0328">Glycosyltransferase</keyword>
<dbReference type="InterPro" id="IPR004276">
    <property type="entry name" value="GlycoTrans_28_N"/>
</dbReference>
<dbReference type="SUPFAM" id="SSF53756">
    <property type="entry name" value="UDP-Glycosyltransferase/glycogen phosphorylase"/>
    <property type="match status" value="1"/>
</dbReference>
<evidence type="ECO:0000259" key="12">
    <source>
        <dbReference type="Pfam" id="PF04101"/>
    </source>
</evidence>
<gene>
    <name evidence="13" type="primary">murG_1</name>
    <name evidence="10" type="synonym">murG</name>
    <name evidence="13" type="ORF">GCM10023191_049810</name>
</gene>
<evidence type="ECO:0000256" key="9">
    <source>
        <dbReference type="ARBA" id="ARBA00023316"/>
    </source>
</evidence>
<dbReference type="PANTHER" id="PTHR21015:SF22">
    <property type="entry name" value="GLYCOSYLTRANSFERASE"/>
    <property type="match status" value="1"/>
</dbReference>
<keyword evidence="9 10" id="KW-0961">Cell wall biogenesis/degradation</keyword>
<dbReference type="EC" id="2.4.1.227" evidence="10"/>